<accession>A0A7S3ATA2</accession>
<reference evidence="1" key="1">
    <citation type="submission" date="2021-01" db="EMBL/GenBank/DDBJ databases">
        <authorList>
            <person name="Corre E."/>
            <person name="Pelletier E."/>
            <person name="Niang G."/>
            <person name="Scheremetjew M."/>
            <person name="Finn R."/>
            <person name="Kale V."/>
            <person name="Holt S."/>
            <person name="Cochrane G."/>
            <person name="Meng A."/>
            <person name="Brown T."/>
            <person name="Cohen L."/>
        </authorList>
    </citation>
    <scope>NUCLEOTIDE SEQUENCE</scope>
    <source>
        <strain evidence="1">CCMP281</strain>
    </source>
</reference>
<organism evidence="1">
    <name type="scientific">Haptolina ericina</name>
    <dbReference type="NCBI Taxonomy" id="156174"/>
    <lineage>
        <taxon>Eukaryota</taxon>
        <taxon>Haptista</taxon>
        <taxon>Haptophyta</taxon>
        <taxon>Prymnesiophyceae</taxon>
        <taxon>Prymnesiales</taxon>
        <taxon>Prymnesiaceae</taxon>
        <taxon>Haptolina</taxon>
    </lineage>
</organism>
<proteinExistence type="predicted"/>
<sequence length="337" mass="37047">MTSAPICGSLRFTPFALVHSAQVQFSRLQPAKAGKDDCLRCISFNHKAGTMLSRCFANTAEAHGVKLQMMDHANGACHAHARHVLQVNMVRSPFVMVDSGYNYHRALTPSLHGRSESWAFIKIPDMSTSTRPLFADSAAAYNAWKEWNCSHLYPRLVTPTSYTGALRRLGEAGALLFESVRALYRNIPSMIHTARLCAEAAASGLNHSCSNVWMDAVVTNLSEGFRRQLAPSLGLMGSRCVPLESSFVAGCDPALQSADSAARSHMTDHSARDARIALLRQLDKSYLDSRLLNAETELLQLSQHTHHGHTHSSHMSLSADVLHCDRSAPCRVRVQEL</sequence>
<evidence type="ECO:0000313" key="1">
    <source>
        <dbReference type="EMBL" id="CAE0113822.1"/>
    </source>
</evidence>
<dbReference type="EMBL" id="HBHX01025954">
    <property type="protein sequence ID" value="CAE0113822.1"/>
    <property type="molecule type" value="Transcribed_RNA"/>
</dbReference>
<name>A0A7S3ATA2_9EUKA</name>
<gene>
    <name evidence="1" type="ORF">HERI1096_LOCUS14496</name>
</gene>
<protein>
    <submittedName>
        <fullName evidence="1">Uncharacterized protein</fullName>
    </submittedName>
</protein>
<dbReference type="AlphaFoldDB" id="A0A7S3ATA2"/>